<dbReference type="Proteomes" id="UP000199706">
    <property type="component" value="Unassembled WGS sequence"/>
</dbReference>
<dbReference type="RefSeq" id="WP_090688715.1">
    <property type="nucleotide sequence ID" value="NZ_CADERL010000010.1"/>
</dbReference>
<sequence>MQSGGETHAWHWWREPSKLTQVCIVTDGSVADTFERALVARLGNSPQVALLHLSHPAAAHAEWLATRECRQTRPRQAGNALERAIDPLPRDSRLLLCSVDVAALEWLGGVIGQRVFFAHYRPGSDKATQLAAVIGTVEDALRASLTEKWGDSY</sequence>
<gene>
    <name evidence="1" type="ORF">SAMN05216466_11452</name>
</gene>
<dbReference type="EMBL" id="FNCJ01000014">
    <property type="protein sequence ID" value="SDH87287.1"/>
    <property type="molecule type" value="Genomic_DNA"/>
</dbReference>
<dbReference type="OrthoDB" id="9100431at2"/>
<protein>
    <submittedName>
        <fullName evidence="1">Uncharacterized protein</fullName>
    </submittedName>
</protein>
<evidence type="ECO:0000313" key="2">
    <source>
        <dbReference type="Proteomes" id="UP000199706"/>
    </source>
</evidence>
<organism evidence="1 2">
    <name type="scientific">Paraburkholderia phenazinium</name>
    <dbReference type="NCBI Taxonomy" id="60549"/>
    <lineage>
        <taxon>Bacteria</taxon>
        <taxon>Pseudomonadati</taxon>
        <taxon>Pseudomonadota</taxon>
        <taxon>Betaproteobacteria</taxon>
        <taxon>Burkholderiales</taxon>
        <taxon>Burkholderiaceae</taxon>
        <taxon>Paraburkholderia</taxon>
    </lineage>
</organism>
<proteinExistence type="predicted"/>
<evidence type="ECO:0000313" key="1">
    <source>
        <dbReference type="EMBL" id="SDH87287.1"/>
    </source>
</evidence>
<dbReference type="AlphaFoldDB" id="A0A1G8FYU2"/>
<name>A0A1G8FYU2_9BURK</name>
<accession>A0A1G8FYU2</accession>
<reference evidence="1 2" key="1">
    <citation type="submission" date="2016-10" db="EMBL/GenBank/DDBJ databases">
        <authorList>
            <person name="de Groot N.N."/>
        </authorList>
    </citation>
    <scope>NUCLEOTIDE SEQUENCE [LARGE SCALE GENOMIC DNA]</scope>
    <source>
        <strain evidence="1 2">LMG 2247</strain>
    </source>
</reference>